<dbReference type="KEGG" id="nsl:BOX37_10155"/>
<gene>
    <name evidence="2" type="ORF">BOX37_10155</name>
</gene>
<reference evidence="2" key="1">
    <citation type="submission" date="2016-11" db="EMBL/GenBank/DDBJ databases">
        <authorList>
            <person name="Jaros S."/>
            <person name="Januszkiewicz K."/>
            <person name="Wedrychowicz H."/>
        </authorList>
    </citation>
    <scope>NUCLEOTIDE SEQUENCE [LARGE SCALE GENOMIC DNA]</scope>
    <source>
        <strain evidence="2">Y48</strain>
    </source>
</reference>
<accession>A0A1J0VQF3</accession>
<dbReference type="Gene3D" id="3.40.710.10">
    <property type="entry name" value="DD-peptidase/beta-lactamase superfamily"/>
    <property type="match status" value="1"/>
</dbReference>
<dbReference type="InterPro" id="IPR012338">
    <property type="entry name" value="Beta-lactam/transpept-like"/>
</dbReference>
<dbReference type="PANTHER" id="PTHR43319:SF3">
    <property type="entry name" value="BETA-LACTAMASE-RELATED DOMAIN-CONTAINING PROTEIN"/>
    <property type="match status" value="1"/>
</dbReference>
<evidence type="ECO:0000259" key="1">
    <source>
        <dbReference type="Pfam" id="PF00144"/>
    </source>
</evidence>
<organism evidence="2 3">
    <name type="scientific">Nocardia mangyaensis</name>
    <dbReference type="NCBI Taxonomy" id="2213200"/>
    <lineage>
        <taxon>Bacteria</taxon>
        <taxon>Bacillati</taxon>
        <taxon>Actinomycetota</taxon>
        <taxon>Actinomycetes</taxon>
        <taxon>Mycobacteriales</taxon>
        <taxon>Nocardiaceae</taxon>
        <taxon>Nocardia</taxon>
    </lineage>
</organism>
<dbReference type="SUPFAM" id="SSF56601">
    <property type="entry name" value="beta-lactamase/transpeptidase-like"/>
    <property type="match status" value="1"/>
</dbReference>
<dbReference type="AlphaFoldDB" id="A0A1J0VQF3"/>
<evidence type="ECO:0000313" key="3">
    <source>
        <dbReference type="Proteomes" id="UP000183810"/>
    </source>
</evidence>
<dbReference type="InterPro" id="IPR052907">
    <property type="entry name" value="Beta-lactamase/esterase"/>
</dbReference>
<protein>
    <submittedName>
        <fullName evidence="2">Esterase</fullName>
    </submittedName>
</protein>
<dbReference type="PANTHER" id="PTHR43319">
    <property type="entry name" value="BETA-LACTAMASE-RELATED"/>
    <property type="match status" value="1"/>
</dbReference>
<evidence type="ECO:0000313" key="2">
    <source>
        <dbReference type="EMBL" id="APE34261.1"/>
    </source>
</evidence>
<dbReference type="InterPro" id="IPR001466">
    <property type="entry name" value="Beta-lactam-related"/>
</dbReference>
<proteinExistence type="predicted"/>
<keyword evidence="3" id="KW-1185">Reference proteome</keyword>
<sequence>MRTCYGRRIAGVLPDVTVRKRSPYRPVPCARWHAATMGVSTTQSVDRRFVRLVAVFDSLFRKPSHGGGALSVYLHGEPVVDVWAGYARPGVPWTAETVALGFSTGKGVASTVIHQLVERGELDYDTAVAEYWPEFAAAGKAHITVGDVLTHRAGLHRLRGLLPGPAESFLDDAAVTEALAAASPDPRHRTTSGYHGISYGHLAAELVRRVSGREFVDVVRTELAEPLDAEELWFRVPPEHRHRIATTFPRLRAAGMDWDRGSDLLTRTRFAAAAETTPRGFAELIVDPRVHDSVMPGVNGVFSARALGRLYAALANKGELEGTRVLDPDSIRRAATRQVFTPDYVLAFRIPWALGFHGVPMKPSKADPISAFGHFGLGGSGAFADPETGLSLAFVTNRLGGKLTPLGDARLTRLGTIAHNIAKNA</sequence>
<dbReference type="EMBL" id="CP018082">
    <property type="protein sequence ID" value="APE34261.1"/>
    <property type="molecule type" value="Genomic_DNA"/>
</dbReference>
<feature type="domain" description="Beta-lactamase-related" evidence="1">
    <location>
        <begin position="57"/>
        <end position="409"/>
    </location>
</feature>
<dbReference type="Pfam" id="PF00144">
    <property type="entry name" value="Beta-lactamase"/>
    <property type="match status" value="1"/>
</dbReference>
<name>A0A1J0VQF3_9NOCA</name>
<dbReference type="Proteomes" id="UP000183810">
    <property type="component" value="Chromosome"/>
</dbReference>